<reference evidence="1" key="1">
    <citation type="submission" date="2022-03" db="EMBL/GenBank/DDBJ databases">
        <title>Proposal of a novel genus Dryocolo and two novel species.</title>
        <authorList>
            <person name="Maddock D.W."/>
            <person name="Brady C.L."/>
            <person name="Denman S."/>
            <person name="Arnold D."/>
        </authorList>
    </citation>
    <scope>NUCLEOTIDE SEQUENCE</scope>
    <source>
        <strain evidence="1">H6W4</strain>
    </source>
</reference>
<gene>
    <name evidence="1" type="ORF">MUA00_10825</name>
</gene>
<comment type="caution">
    <text evidence="1">The sequence shown here is derived from an EMBL/GenBank/DDBJ whole genome shotgun (WGS) entry which is preliminary data.</text>
</comment>
<evidence type="ECO:0000313" key="1">
    <source>
        <dbReference type="EMBL" id="MCT4702283.1"/>
    </source>
</evidence>
<name>A0A9X2W8U5_9ENTR</name>
<evidence type="ECO:0000313" key="2">
    <source>
        <dbReference type="Proteomes" id="UP001150641"/>
    </source>
</evidence>
<dbReference type="AlphaFoldDB" id="A0A9X2W8U5"/>
<organism evidence="1 2">
    <name type="scientific">Dryocola boscaweniae</name>
    <dbReference type="NCBI Taxonomy" id="2925397"/>
    <lineage>
        <taxon>Bacteria</taxon>
        <taxon>Pseudomonadati</taxon>
        <taxon>Pseudomonadota</taxon>
        <taxon>Gammaproteobacteria</taxon>
        <taxon>Enterobacterales</taxon>
        <taxon>Enterobacteriaceae</taxon>
        <taxon>Dryocola</taxon>
    </lineage>
</organism>
<dbReference type="Proteomes" id="UP001150641">
    <property type="component" value="Unassembled WGS sequence"/>
</dbReference>
<protein>
    <submittedName>
        <fullName evidence="1">Uncharacterized protein</fullName>
    </submittedName>
</protein>
<dbReference type="EMBL" id="JALHAP010000077">
    <property type="protein sequence ID" value="MCT4702283.1"/>
    <property type="molecule type" value="Genomic_DNA"/>
</dbReference>
<sequence>MATYFENYHGWLQDARAVENQKAAAPVNGVDSLEPYPTFKAHLRGGINAGAFSPLWTVTKGEMQP</sequence>
<keyword evidence="2" id="KW-1185">Reference proteome</keyword>
<accession>A0A9X2W8U5</accession>
<proteinExistence type="predicted"/>
<dbReference type="RefSeq" id="WP_271122902.1">
    <property type="nucleotide sequence ID" value="NZ_JALHAN010000064.1"/>
</dbReference>